<evidence type="ECO:0000313" key="4">
    <source>
        <dbReference type="Proteomes" id="UP000321947"/>
    </source>
</evidence>
<dbReference type="InterPro" id="IPR045137">
    <property type="entry name" value="RBM26/27"/>
</dbReference>
<dbReference type="Gene3D" id="3.30.70.330">
    <property type="match status" value="1"/>
</dbReference>
<dbReference type="PANTHER" id="PTHR14398:SF0">
    <property type="entry name" value="ZINC FINGER PROTEIN SWM"/>
    <property type="match status" value="1"/>
</dbReference>
<name>A0A5D3BPX2_CUCMM</name>
<evidence type="ECO:0000313" key="3">
    <source>
        <dbReference type="EMBL" id="TYK00812.1"/>
    </source>
</evidence>
<dbReference type="EMBL" id="SSTD01016420">
    <property type="protein sequence ID" value="TYK00812.1"/>
    <property type="molecule type" value="Genomic_DNA"/>
</dbReference>
<evidence type="ECO:0000256" key="1">
    <source>
        <dbReference type="ARBA" id="ARBA00022884"/>
    </source>
</evidence>
<feature type="region of interest" description="Disordered" evidence="2">
    <location>
        <begin position="301"/>
        <end position="361"/>
    </location>
</feature>
<protein>
    <submittedName>
        <fullName evidence="3">Zinc finger CCCH domain-containing protein 41 isoform X1</fullName>
    </submittedName>
</protein>
<sequence length="361" mass="40192">MGDKVWEACIPLSSAFLRLHHLSSLKSLSMSDVLVSFSFGFRQALFNKEVTKVTPLLSLIEGFDFRSEIKDVCVWSPSLVDGISCFETDAFVNGSLWLYPLSERVGEPGSLYMGVSGREIYLDLVPTGVEFCWLARGGVSFAVLGGMIYVEPLKESKEPQSQLEQLYCCSKELFMMIGKRLEKFYMKVSDCCSMSPLGGLDKGMVFSNSSLNSRVKSLFKEKFFPYGGLTKEDVIKQHFSALGDVCTVELVSEDGVRISNASNNCSANVTFLTRHSAERAFVDGRSWQGQDLKFIWLSSDKDPHRTSSDTSRDADMEPENEAEIISLNETPCHKESQSPTQDDSDEPLETGKVSAVIERET</sequence>
<dbReference type="InterPro" id="IPR035979">
    <property type="entry name" value="RBD_domain_sf"/>
</dbReference>
<feature type="compositionally biased region" description="Basic and acidic residues" evidence="2">
    <location>
        <begin position="301"/>
        <end position="315"/>
    </location>
</feature>
<proteinExistence type="predicted"/>
<gene>
    <name evidence="3" type="ORF">E5676_scaffold1545G00130</name>
</gene>
<accession>A0A5D3BPX2</accession>
<dbReference type="AlphaFoldDB" id="A0A5D3BPX2"/>
<comment type="caution">
    <text evidence="3">The sequence shown here is derived from an EMBL/GenBank/DDBJ whole genome shotgun (WGS) entry which is preliminary data.</text>
</comment>
<dbReference type="PANTHER" id="PTHR14398">
    <property type="entry name" value="RNA RECOGNITION RRM/RNP DOMAIN"/>
    <property type="match status" value="1"/>
</dbReference>
<organism evidence="3 4">
    <name type="scientific">Cucumis melo var. makuwa</name>
    <name type="common">Oriental melon</name>
    <dbReference type="NCBI Taxonomy" id="1194695"/>
    <lineage>
        <taxon>Eukaryota</taxon>
        <taxon>Viridiplantae</taxon>
        <taxon>Streptophyta</taxon>
        <taxon>Embryophyta</taxon>
        <taxon>Tracheophyta</taxon>
        <taxon>Spermatophyta</taxon>
        <taxon>Magnoliopsida</taxon>
        <taxon>eudicotyledons</taxon>
        <taxon>Gunneridae</taxon>
        <taxon>Pentapetalae</taxon>
        <taxon>rosids</taxon>
        <taxon>fabids</taxon>
        <taxon>Cucurbitales</taxon>
        <taxon>Cucurbitaceae</taxon>
        <taxon>Benincaseae</taxon>
        <taxon>Cucumis</taxon>
    </lineage>
</organism>
<dbReference type="GO" id="GO:0003723">
    <property type="term" value="F:RNA binding"/>
    <property type="evidence" value="ECO:0007669"/>
    <property type="project" value="UniProtKB-KW"/>
</dbReference>
<dbReference type="Proteomes" id="UP000321947">
    <property type="component" value="Unassembled WGS sequence"/>
</dbReference>
<reference evidence="3 4" key="1">
    <citation type="submission" date="2019-08" db="EMBL/GenBank/DDBJ databases">
        <title>Draft genome sequences of two oriental melons (Cucumis melo L. var makuwa).</title>
        <authorList>
            <person name="Kwon S.-Y."/>
        </authorList>
    </citation>
    <scope>NUCLEOTIDE SEQUENCE [LARGE SCALE GENOMIC DNA]</scope>
    <source>
        <strain evidence="4">cv. Chang Bougi</strain>
        <tissue evidence="3">Leaf</tissue>
    </source>
</reference>
<keyword evidence="1" id="KW-0694">RNA-binding</keyword>
<dbReference type="SUPFAM" id="SSF54928">
    <property type="entry name" value="RNA-binding domain, RBD"/>
    <property type="match status" value="1"/>
</dbReference>
<dbReference type="GO" id="GO:0005634">
    <property type="term" value="C:nucleus"/>
    <property type="evidence" value="ECO:0007669"/>
    <property type="project" value="TreeGrafter"/>
</dbReference>
<dbReference type="InterPro" id="IPR012677">
    <property type="entry name" value="Nucleotide-bd_a/b_plait_sf"/>
</dbReference>
<evidence type="ECO:0000256" key="2">
    <source>
        <dbReference type="SAM" id="MobiDB-lite"/>
    </source>
</evidence>